<dbReference type="AlphaFoldDB" id="A0A0W0SMI8"/>
<evidence type="ECO:0000259" key="11">
    <source>
        <dbReference type="PROSITE" id="PS51192"/>
    </source>
</evidence>
<dbReference type="GO" id="GO:0009307">
    <property type="term" value="P:DNA restriction-modification system"/>
    <property type="evidence" value="ECO:0007669"/>
    <property type="project" value="UniProtKB-KW"/>
</dbReference>
<dbReference type="GO" id="GO:0005524">
    <property type="term" value="F:ATP binding"/>
    <property type="evidence" value="ECO:0007669"/>
    <property type="project" value="UniProtKB-KW"/>
</dbReference>
<dbReference type="InterPro" id="IPR014001">
    <property type="entry name" value="Helicase_ATP-bd"/>
</dbReference>
<dbReference type="OrthoDB" id="9758243at2"/>
<evidence type="ECO:0000313" key="13">
    <source>
        <dbReference type="Proteomes" id="UP000054736"/>
    </source>
</evidence>
<evidence type="ECO:0000256" key="5">
    <source>
        <dbReference type="ARBA" id="ARBA00022747"/>
    </source>
</evidence>
<proteinExistence type="inferred from homology"/>
<dbReference type="CDD" id="cd22332">
    <property type="entry name" value="HsdR_N"/>
    <property type="match status" value="1"/>
</dbReference>
<dbReference type="STRING" id="1212489.Ldro_2711"/>
<sequence>MKDDMKIENCDTKDESFRFNEKYISQIPALQQLINLGYQYLKPEQILVERSGRISNVLLENILRQQLKEINRIQYKDNIYLFSEENIQTAIQKLKNVKYDGLQKTNEAVYDLITLGTAMDQTIEGDSKSFTLNYIDWKNPKNNVFHVAAEFSVERSRSTDTTRPDIVLFVNGIPLCIIECKSPKIEVDQAISQSIRNQGDDYIPRMFTYIQLVLAVNKNAALYATAGTPKKFWSVWKELEEHKNEVDLSINTPLSETNKDLLYSGEFSIARKYFDTLEQEGERLATEQDQSIFSLCSPERLLNLVYQFTIFDGGIKKIARYQQFFVIRSTLARIKRIETHGTRQGGVIWHTQGSGKSLTMVMLARAMVLDSELINPRIILVTDRDDLDKQLGNTFTACGLSKERATSGRNLVRHLKNKVGIITTLIHKFDKGWTAEKYVDESPDIYVLVDESHRTNFGSLAARMRQMLPNACYLGFTGTPLLKKEKNNFAKFGGLIEPHYSIKQAVADEAVLPLLYEGRLVEMEQNKAAIDLWFDRHTADLNKEQKADLKKKYARAEMLNKTDQVVYMQAFDISEHYRENWQGTGFKAQLVAPRKEVALKYHEFLNTIGIVSSEVIISGPDTREGHDEVDAGPSDEVGKFWIKMMKRFGSEEEYTKQIINQFKHGDEPEILIVVDKLLTGFDAPRNTVLYLCRTLTEHTLLQTIARVNRLYEGKDFGYIIDYASVLGELDKALTMYEAFEGYDEEDLAGTLTSINVEVAKLPQRYSELWDLFKSVKNSKDEEAYEALLANEELRDEFYECLSAYSKTLGIALSSEQFIMGTDEKKLQNYKSDLRRFQNLKAAVKLRYAEAIDYRDYAPKIKKLLDTHIQANEVTQLNEPVNIFDEKTFNMVKENQGVYQTQTTASKADTIAHATKRTITENMDQDPAFYEKFSKLIQAAIEDFRAKRISDLDYLNRVVDLRDKVATRQHDDVPESIRTNDEACAYFGLIKPYFMQHNLEEQLIDSVSAATSLAVQKIIDVHWKVDFWDDTDAQRKTENDIDDFLYDKVKEECGVSLSLEHMDEIIEKAMQIARHRRRD</sequence>
<evidence type="ECO:0000256" key="9">
    <source>
        <dbReference type="ARBA" id="ARBA00023125"/>
    </source>
</evidence>
<dbReference type="InterPro" id="IPR007409">
    <property type="entry name" value="Restrct_endonuc_type1_HsdR_N"/>
</dbReference>
<reference evidence="12 13" key="1">
    <citation type="submission" date="2015-11" db="EMBL/GenBank/DDBJ databases">
        <title>Genomic analysis of 38 Legionella species identifies large and diverse effector repertoires.</title>
        <authorList>
            <person name="Burstein D."/>
            <person name="Amaro F."/>
            <person name="Zusman T."/>
            <person name="Lifshitz Z."/>
            <person name="Cohen O."/>
            <person name="Gilbert J.A."/>
            <person name="Pupko T."/>
            <person name="Shuman H.A."/>
            <person name="Segal G."/>
        </authorList>
    </citation>
    <scope>NUCLEOTIDE SEQUENCE [LARGE SCALE GENOMIC DNA]</scope>
    <source>
        <strain evidence="12 13">ATCC 700990</strain>
    </source>
</reference>
<dbReference type="EC" id="3.1.21.3" evidence="10"/>
<name>A0A0W0SMI8_9GAMM</name>
<evidence type="ECO:0000256" key="2">
    <source>
        <dbReference type="ARBA" id="ARBA00008598"/>
    </source>
</evidence>
<comment type="subunit">
    <text evidence="10">The type I restriction/modification system is composed of three polypeptides R, M and S.</text>
</comment>
<dbReference type="PROSITE" id="PS51192">
    <property type="entry name" value="HELICASE_ATP_BIND_1"/>
    <property type="match status" value="1"/>
</dbReference>
<dbReference type="RefSeq" id="WP_131764293.1">
    <property type="nucleotide sequence ID" value="NZ_CAAAIU010000004.1"/>
</dbReference>
<dbReference type="SUPFAM" id="SSF52540">
    <property type="entry name" value="P-loop containing nucleoside triphosphate hydrolases"/>
    <property type="match status" value="2"/>
</dbReference>
<evidence type="ECO:0000256" key="10">
    <source>
        <dbReference type="RuleBase" id="RU364115"/>
    </source>
</evidence>
<evidence type="ECO:0000313" key="12">
    <source>
        <dbReference type="EMBL" id="KTC84547.1"/>
    </source>
</evidence>
<dbReference type="Pfam" id="PF04313">
    <property type="entry name" value="HSDR_N"/>
    <property type="match status" value="1"/>
</dbReference>
<gene>
    <name evidence="12" type="ORF">Ldro_2711</name>
</gene>
<dbReference type="Gene3D" id="3.40.50.300">
    <property type="entry name" value="P-loop containing nucleotide triphosphate hydrolases"/>
    <property type="match status" value="2"/>
</dbReference>
<dbReference type="SMART" id="SM00487">
    <property type="entry name" value="DEXDc"/>
    <property type="match status" value="1"/>
</dbReference>
<keyword evidence="8 10" id="KW-0067">ATP-binding</keyword>
<dbReference type="PANTHER" id="PTHR30195">
    <property type="entry name" value="TYPE I SITE-SPECIFIC DEOXYRIBONUCLEASE PROTEIN SUBUNIT M AND R"/>
    <property type="match status" value="1"/>
</dbReference>
<dbReference type="Gene3D" id="3.90.1570.50">
    <property type="match status" value="1"/>
</dbReference>
<protein>
    <recommendedName>
        <fullName evidence="10">Type I restriction enzyme endonuclease subunit</fullName>
        <shortName evidence="10">R protein</shortName>
        <ecNumber evidence="10">3.1.21.3</ecNumber>
    </recommendedName>
</protein>
<keyword evidence="4 10" id="KW-0547">Nucleotide-binding</keyword>
<dbReference type="InterPro" id="IPR055180">
    <property type="entry name" value="HsdR_RecA-like_helicase_dom_2"/>
</dbReference>
<dbReference type="GO" id="GO:0009035">
    <property type="term" value="F:type I site-specific deoxyribonuclease activity"/>
    <property type="evidence" value="ECO:0007669"/>
    <property type="project" value="UniProtKB-EC"/>
</dbReference>
<keyword evidence="6" id="KW-0255">Endonuclease</keyword>
<organism evidence="12 13">
    <name type="scientific">Legionella drozanskii LLAP-1</name>
    <dbReference type="NCBI Taxonomy" id="1212489"/>
    <lineage>
        <taxon>Bacteria</taxon>
        <taxon>Pseudomonadati</taxon>
        <taxon>Pseudomonadota</taxon>
        <taxon>Gammaproteobacteria</taxon>
        <taxon>Legionellales</taxon>
        <taxon>Legionellaceae</taxon>
        <taxon>Legionella</taxon>
    </lineage>
</organism>
<dbReference type="Proteomes" id="UP000054736">
    <property type="component" value="Unassembled WGS sequence"/>
</dbReference>
<dbReference type="PATRIC" id="fig|1212489.4.peg.2858"/>
<dbReference type="EMBL" id="LNXY01000031">
    <property type="protein sequence ID" value="KTC84547.1"/>
    <property type="molecule type" value="Genomic_DNA"/>
</dbReference>
<evidence type="ECO:0000256" key="7">
    <source>
        <dbReference type="ARBA" id="ARBA00022801"/>
    </source>
</evidence>
<evidence type="ECO:0000256" key="4">
    <source>
        <dbReference type="ARBA" id="ARBA00022741"/>
    </source>
</evidence>
<keyword evidence="9 10" id="KW-0238">DNA-binding</keyword>
<dbReference type="PANTHER" id="PTHR30195:SF15">
    <property type="entry name" value="TYPE I RESTRICTION ENZYME HINDI ENDONUCLEASE SUBUNIT"/>
    <property type="match status" value="1"/>
</dbReference>
<dbReference type="InterPro" id="IPR004473">
    <property type="entry name" value="Restrct_endonuc_typeI_HsdR"/>
</dbReference>
<dbReference type="Pfam" id="PF22679">
    <property type="entry name" value="T1R_D3-like"/>
    <property type="match status" value="1"/>
</dbReference>
<dbReference type="InterPro" id="IPR051268">
    <property type="entry name" value="Type-I_R_enzyme_R_subunit"/>
</dbReference>
<feature type="domain" description="Helicase ATP-binding" evidence="11">
    <location>
        <begin position="337"/>
        <end position="498"/>
    </location>
</feature>
<keyword evidence="3" id="KW-0540">Nuclease</keyword>
<comment type="caution">
    <text evidence="12">The sequence shown here is derived from an EMBL/GenBank/DDBJ whole genome shotgun (WGS) entry which is preliminary data.</text>
</comment>
<keyword evidence="5 10" id="KW-0680">Restriction system</keyword>
<dbReference type="InterPro" id="IPR027417">
    <property type="entry name" value="P-loop_NTPase"/>
</dbReference>
<dbReference type="CDD" id="cd18800">
    <property type="entry name" value="SF2_C_EcoR124I-like"/>
    <property type="match status" value="1"/>
</dbReference>
<evidence type="ECO:0000256" key="1">
    <source>
        <dbReference type="ARBA" id="ARBA00000851"/>
    </source>
</evidence>
<dbReference type="GO" id="GO:0003677">
    <property type="term" value="F:DNA binding"/>
    <property type="evidence" value="ECO:0007669"/>
    <property type="project" value="UniProtKB-KW"/>
</dbReference>
<dbReference type="NCBIfam" id="TIGR00348">
    <property type="entry name" value="hsdR"/>
    <property type="match status" value="1"/>
</dbReference>
<keyword evidence="7 10" id="KW-0378">Hydrolase</keyword>
<comment type="catalytic activity">
    <reaction evidence="1 10">
        <text>Endonucleolytic cleavage of DNA to give random double-stranded fragments with terminal 5'-phosphates, ATP is simultaneously hydrolyzed.</text>
        <dbReference type="EC" id="3.1.21.3"/>
    </reaction>
</comment>
<evidence type="ECO:0000256" key="8">
    <source>
        <dbReference type="ARBA" id="ARBA00022840"/>
    </source>
</evidence>
<keyword evidence="13" id="KW-1185">Reference proteome</keyword>
<comment type="similarity">
    <text evidence="2 10">Belongs to the HsdR family.</text>
</comment>
<comment type="function">
    <text evidence="10">Subunit R is required for both nuclease and ATPase activities, but not for modification.</text>
</comment>
<dbReference type="Pfam" id="PF18766">
    <property type="entry name" value="SWI2_SNF2"/>
    <property type="match status" value="1"/>
</dbReference>
<evidence type="ECO:0000256" key="3">
    <source>
        <dbReference type="ARBA" id="ARBA00022722"/>
    </source>
</evidence>
<accession>A0A0W0SMI8</accession>
<dbReference type="InterPro" id="IPR040980">
    <property type="entry name" value="SWI2_SNF2"/>
</dbReference>
<evidence type="ECO:0000256" key="6">
    <source>
        <dbReference type="ARBA" id="ARBA00022759"/>
    </source>
</evidence>